<dbReference type="KEGG" id="pis:Pisl_1071"/>
<dbReference type="HOGENOM" id="CLU_1567217_0_0_2"/>
<protein>
    <submittedName>
        <fullName evidence="2">Uncharacterized protein</fullName>
    </submittedName>
</protein>
<name>A1RTG2_PYRIL</name>
<keyword evidence="1" id="KW-1133">Transmembrane helix</keyword>
<sequence length="168" mass="18412">MIDFLLAAIIAILSAIGGVLIKDLKALSIFTVLIATATFLVAHITSIPLVTLGLLGLSTAVVRMGKASKQIVQKRIRTYKSLRRLSKLEESVKTLPENIIDVIPAGAVRAVHPKIASLISLVNDAYSKGYTVEEPHWFKIIRQYLATVGPLYTADRTKIISEYEVIDL</sequence>
<evidence type="ECO:0000256" key="1">
    <source>
        <dbReference type="SAM" id="Phobius"/>
    </source>
</evidence>
<dbReference type="EMBL" id="CP000504">
    <property type="protein sequence ID" value="ABL88244.1"/>
    <property type="molecule type" value="Genomic_DNA"/>
</dbReference>
<dbReference type="AlphaFoldDB" id="A1RTG2"/>
<gene>
    <name evidence="2" type="ordered locus">Pisl_1071</name>
</gene>
<keyword evidence="1" id="KW-0472">Membrane</keyword>
<dbReference type="eggNOG" id="arCOG05458">
    <property type="taxonomic scope" value="Archaea"/>
</dbReference>
<organism evidence="2 3">
    <name type="scientific">Pyrobaculum islandicum (strain DSM 4184 / JCM 9189 / GEO3)</name>
    <dbReference type="NCBI Taxonomy" id="384616"/>
    <lineage>
        <taxon>Archaea</taxon>
        <taxon>Thermoproteota</taxon>
        <taxon>Thermoprotei</taxon>
        <taxon>Thermoproteales</taxon>
        <taxon>Thermoproteaceae</taxon>
        <taxon>Pyrobaculum</taxon>
    </lineage>
</organism>
<dbReference type="Proteomes" id="UP000002595">
    <property type="component" value="Chromosome"/>
</dbReference>
<dbReference type="OrthoDB" id="28771at2157"/>
<keyword evidence="3" id="KW-1185">Reference proteome</keyword>
<feature type="transmembrane region" description="Helical" evidence="1">
    <location>
        <begin position="27"/>
        <end position="57"/>
    </location>
</feature>
<reference evidence="2" key="1">
    <citation type="submission" date="2006-12" db="EMBL/GenBank/DDBJ databases">
        <title>Complete sequence of Pyrobaculum islandicum DSM 4184.</title>
        <authorList>
            <person name="Copeland A."/>
            <person name="Lucas S."/>
            <person name="Lapidus A."/>
            <person name="Barry K."/>
            <person name="Detter J.C."/>
            <person name="Glavina del Rio T."/>
            <person name="Dalin E."/>
            <person name="Tice H."/>
            <person name="Pitluck S."/>
            <person name="Meincke L."/>
            <person name="Brettin T."/>
            <person name="Bruce D."/>
            <person name="Han C."/>
            <person name="Tapia R."/>
            <person name="Gilna P."/>
            <person name="Schmutz J."/>
            <person name="Larimer F."/>
            <person name="Land M."/>
            <person name="Hauser L."/>
            <person name="Kyrpides N."/>
            <person name="Mikhailova N."/>
            <person name="Cozen A.E."/>
            <person name="Fitz-Gibbon S.T."/>
            <person name="House C.H."/>
            <person name="Saltikov C."/>
            <person name="Lowe T."/>
            <person name="Richardson P."/>
        </authorList>
    </citation>
    <scope>NUCLEOTIDE SEQUENCE [LARGE SCALE GENOMIC DNA]</scope>
    <source>
        <strain evidence="2">DSM 4184</strain>
    </source>
</reference>
<proteinExistence type="predicted"/>
<dbReference type="GeneID" id="4618322"/>
<keyword evidence="1" id="KW-0812">Transmembrane</keyword>
<accession>A1RTG2</accession>
<dbReference type="STRING" id="384616.Pisl_1071"/>
<evidence type="ECO:0000313" key="2">
    <source>
        <dbReference type="EMBL" id="ABL88244.1"/>
    </source>
</evidence>
<evidence type="ECO:0000313" key="3">
    <source>
        <dbReference type="Proteomes" id="UP000002595"/>
    </source>
</evidence>
<dbReference type="RefSeq" id="WP_011762819.1">
    <property type="nucleotide sequence ID" value="NC_008701.1"/>
</dbReference>